<organism evidence="2 3">
    <name type="scientific">Trichinella pseudospiralis</name>
    <name type="common">Parasitic roundworm</name>
    <dbReference type="NCBI Taxonomy" id="6337"/>
    <lineage>
        <taxon>Eukaryota</taxon>
        <taxon>Metazoa</taxon>
        <taxon>Ecdysozoa</taxon>
        <taxon>Nematoda</taxon>
        <taxon>Enoplea</taxon>
        <taxon>Dorylaimia</taxon>
        <taxon>Trichinellida</taxon>
        <taxon>Trichinellidae</taxon>
        <taxon>Trichinella</taxon>
    </lineage>
</organism>
<reference evidence="2 3" key="1">
    <citation type="submission" date="2015-01" db="EMBL/GenBank/DDBJ databases">
        <title>Evolution of Trichinella species and genotypes.</title>
        <authorList>
            <person name="Korhonen P.K."/>
            <person name="Edoardo P."/>
            <person name="Giuseppe L.R."/>
            <person name="Gasser R.B."/>
        </authorList>
    </citation>
    <scope>NUCLEOTIDE SEQUENCE [LARGE SCALE GENOMIC DNA]</scope>
    <source>
        <strain evidence="2">ISS13</strain>
    </source>
</reference>
<dbReference type="EMBL" id="JYDR01000015">
    <property type="protein sequence ID" value="KRY75845.1"/>
    <property type="molecule type" value="Genomic_DNA"/>
</dbReference>
<evidence type="ECO:0000256" key="1">
    <source>
        <dbReference type="SAM" id="Phobius"/>
    </source>
</evidence>
<keyword evidence="1" id="KW-0812">Transmembrane</keyword>
<gene>
    <name evidence="2" type="ORF">T4A_20</name>
</gene>
<proteinExistence type="predicted"/>
<dbReference type="Proteomes" id="UP000054632">
    <property type="component" value="Unassembled WGS sequence"/>
</dbReference>
<evidence type="ECO:0000313" key="3">
    <source>
        <dbReference type="Proteomes" id="UP000054632"/>
    </source>
</evidence>
<dbReference type="AlphaFoldDB" id="A0A0V1EQ36"/>
<accession>A0A0V1EQ36</accession>
<name>A0A0V1EQ36_TRIPS</name>
<protein>
    <submittedName>
        <fullName evidence="2">Uncharacterized protein</fullName>
    </submittedName>
</protein>
<comment type="caution">
    <text evidence="2">The sequence shown here is derived from an EMBL/GenBank/DDBJ whole genome shotgun (WGS) entry which is preliminary data.</text>
</comment>
<evidence type="ECO:0000313" key="2">
    <source>
        <dbReference type="EMBL" id="KRY75845.1"/>
    </source>
</evidence>
<keyword evidence="1" id="KW-0472">Membrane</keyword>
<keyword evidence="1" id="KW-1133">Transmembrane helix</keyword>
<sequence>MMSAEEAFLALRDNIVTFINNCATLLYSILLISKLYDIIFSTVFNYLYEHGIRRRKRIRIEYANHQ</sequence>
<feature type="transmembrane region" description="Helical" evidence="1">
    <location>
        <begin position="25"/>
        <end position="48"/>
    </location>
</feature>